<accession>A0A1C4X470</accession>
<dbReference type="EMBL" id="LT607411">
    <property type="protein sequence ID" value="SCF03214.1"/>
    <property type="molecule type" value="Genomic_DNA"/>
</dbReference>
<dbReference type="Proteomes" id="UP000198242">
    <property type="component" value="Chromosome I"/>
</dbReference>
<feature type="compositionally biased region" description="Low complexity" evidence="1">
    <location>
        <begin position="274"/>
        <end position="288"/>
    </location>
</feature>
<proteinExistence type="predicted"/>
<feature type="compositionally biased region" description="Pro residues" evidence="1">
    <location>
        <begin position="289"/>
        <end position="299"/>
    </location>
</feature>
<feature type="region of interest" description="Disordered" evidence="1">
    <location>
        <begin position="262"/>
        <end position="303"/>
    </location>
</feature>
<sequence>MTTDANLDTGLVEVSPGGEASCRLEIRNAGPIVESYAIEVLGEPAGWASVDPPVVTVYPGSTESVAVRFHPPRSSQVVAGERPFAVRVVPAETPDAQVVPEATVRVLPFAELAPEILPRTSRGRRGGRHELSVANLGNVPLGLALTGDDPDNRLVVAIRPSQLTVAPGEAAFVQVRARARRLLWRGHPVTFPFQVGVTSDAAPPATLDAATVQEPVLPAGLGRVVAALLVLALVGAGLWYALLRPTVKSLAEEAAQEQLAPVAQQARAADTRAQEAQNKADQAAAALSPGPPLPTPTPSLSPGVPVLPPGAGSFNRRLAVTAPTGSTRTDRYTVPSRKVLVVTDIFLQNPQGDEGRLDLVIDGTTVQTVALQNFRDLDYHVVSPIEVPAGAVVSLRVTCRRAGTALDGTSGGGGQCRDFALLNGYLRNASRAGAA</sequence>
<evidence type="ECO:0000256" key="1">
    <source>
        <dbReference type="SAM" id="MobiDB-lite"/>
    </source>
</evidence>
<reference evidence="4" key="1">
    <citation type="submission" date="2016-06" db="EMBL/GenBank/DDBJ databases">
        <authorList>
            <person name="Varghese N."/>
            <person name="Submissions Spin"/>
        </authorList>
    </citation>
    <scope>NUCLEOTIDE SEQUENCE [LARGE SCALE GENOMIC DNA]</scope>
    <source>
        <strain evidence="4">DSM 43909</strain>
    </source>
</reference>
<evidence type="ECO:0008006" key="5">
    <source>
        <dbReference type="Google" id="ProtNLM"/>
    </source>
</evidence>
<dbReference type="OrthoDB" id="3444343at2"/>
<organism evidence="3 4">
    <name type="scientific">Micromonospora viridifaciens</name>
    <dbReference type="NCBI Taxonomy" id="1881"/>
    <lineage>
        <taxon>Bacteria</taxon>
        <taxon>Bacillati</taxon>
        <taxon>Actinomycetota</taxon>
        <taxon>Actinomycetes</taxon>
        <taxon>Micromonosporales</taxon>
        <taxon>Micromonosporaceae</taxon>
        <taxon>Micromonospora</taxon>
    </lineage>
</organism>
<keyword evidence="2" id="KW-1133">Transmembrane helix</keyword>
<dbReference type="AlphaFoldDB" id="A0A1C4X470"/>
<feature type="transmembrane region" description="Helical" evidence="2">
    <location>
        <begin position="224"/>
        <end position="243"/>
    </location>
</feature>
<evidence type="ECO:0000313" key="4">
    <source>
        <dbReference type="Proteomes" id="UP000198242"/>
    </source>
</evidence>
<protein>
    <recommendedName>
        <fullName evidence="5">Hydrolytic protein</fullName>
    </recommendedName>
</protein>
<keyword evidence="2" id="KW-0812">Transmembrane</keyword>
<evidence type="ECO:0000313" key="3">
    <source>
        <dbReference type="EMBL" id="SCF03214.1"/>
    </source>
</evidence>
<dbReference type="RefSeq" id="WP_089006802.1">
    <property type="nucleotide sequence ID" value="NZ_LT607411.1"/>
</dbReference>
<keyword evidence="2" id="KW-0472">Membrane</keyword>
<gene>
    <name evidence="3" type="ORF">GA0074695_2992</name>
</gene>
<name>A0A1C4X470_MICVI</name>
<keyword evidence="4" id="KW-1185">Reference proteome</keyword>
<evidence type="ECO:0000256" key="2">
    <source>
        <dbReference type="SAM" id="Phobius"/>
    </source>
</evidence>